<dbReference type="Pfam" id="PF05978">
    <property type="entry name" value="UNC-93"/>
    <property type="match status" value="1"/>
</dbReference>
<reference evidence="7 8" key="1">
    <citation type="submission" date="2018-11" db="EMBL/GenBank/DDBJ databases">
        <authorList>
            <consortium name="Pathogen Informatics"/>
        </authorList>
    </citation>
    <scope>NUCLEOTIDE SEQUENCE [LARGE SCALE GENOMIC DNA]</scope>
</reference>
<protein>
    <recommendedName>
        <fullName evidence="9">Major facilitator superfamily (MFS) profile domain-containing protein</fullName>
    </recommendedName>
</protein>
<dbReference type="Proteomes" id="UP000271889">
    <property type="component" value="Unassembled WGS sequence"/>
</dbReference>
<keyword evidence="5 6" id="KW-0472">Membrane</keyword>
<dbReference type="SUPFAM" id="SSF103473">
    <property type="entry name" value="MFS general substrate transporter"/>
    <property type="match status" value="1"/>
</dbReference>
<sequence>MFSSFANQNILLLTPLFFHIGIVTAFWIAVYPTTFLFTESLTAYNYLPAYYSAFAGIGEIVMGVVLTLACRRVKDFGLSPSMLLSTVLTLLALATLTASVPEWSTVAPTKDSPWLVQPSIWIIFLVAALFGAIDSATNTVRNVACALAMPEARAQAFAISKFYQ</sequence>
<dbReference type="GO" id="GO:0016020">
    <property type="term" value="C:membrane"/>
    <property type="evidence" value="ECO:0007669"/>
    <property type="project" value="UniProtKB-SubCell"/>
</dbReference>
<feature type="transmembrane region" description="Helical" evidence="6">
    <location>
        <begin position="112"/>
        <end position="133"/>
    </location>
</feature>
<evidence type="ECO:0000313" key="8">
    <source>
        <dbReference type="Proteomes" id="UP000271889"/>
    </source>
</evidence>
<dbReference type="OrthoDB" id="5868289at2759"/>
<evidence type="ECO:0000256" key="6">
    <source>
        <dbReference type="SAM" id="Phobius"/>
    </source>
</evidence>
<evidence type="ECO:0000256" key="5">
    <source>
        <dbReference type="ARBA" id="ARBA00023136"/>
    </source>
</evidence>
<evidence type="ECO:0000256" key="1">
    <source>
        <dbReference type="ARBA" id="ARBA00004141"/>
    </source>
</evidence>
<accession>A0A3P7MWK5</accession>
<organism evidence="7 8">
    <name type="scientific">Cylicostephanus goldi</name>
    <name type="common">Nematode worm</name>
    <dbReference type="NCBI Taxonomy" id="71465"/>
    <lineage>
        <taxon>Eukaryota</taxon>
        <taxon>Metazoa</taxon>
        <taxon>Ecdysozoa</taxon>
        <taxon>Nematoda</taxon>
        <taxon>Chromadorea</taxon>
        <taxon>Rhabditida</taxon>
        <taxon>Rhabditina</taxon>
        <taxon>Rhabditomorpha</taxon>
        <taxon>Strongyloidea</taxon>
        <taxon>Strongylidae</taxon>
        <taxon>Cylicostephanus</taxon>
    </lineage>
</organism>
<evidence type="ECO:0000256" key="4">
    <source>
        <dbReference type="ARBA" id="ARBA00022989"/>
    </source>
</evidence>
<comment type="subcellular location">
    <subcellularLocation>
        <location evidence="1">Membrane</location>
        <topology evidence="1">Multi-pass membrane protein</topology>
    </subcellularLocation>
</comment>
<name>A0A3P7MWK5_CYLGO</name>
<evidence type="ECO:0000256" key="2">
    <source>
        <dbReference type="ARBA" id="ARBA00009172"/>
    </source>
</evidence>
<keyword evidence="4 6" id="KW-1133">Transmembrane helix</keyword>
<feature type="transmembrane region" description="Helical" evidence="6">
    <location>
        <begin position="50"/>
        <end position="70"/>
    </location>
</feature>
<dbReference type="InterPro" id="IPR036259">
    <property type="entry name" value="MFS_trans_sf"/>
</dbReference>
<feature type="transmembrane region" description="Helical" evidence="6">
    <location>
        <begin position="82"/>
        <end position="100"/>
    </location>
</feature>
<keyword evidence="8" id="KW-1185">Reference proteome</keyword>
<dbReference type="EMBL" id="UYRV01112164">
    <property type="protein sequence ID" value="VDN27287.1"/>
    <property type="molecule type" value="Genomic_DNA"/>
</dbReference>
<evidence type="ECO:0000313" key="7">
    <source>
        <dbReference type="EMBL" id="VDN27287.1"/>
    </source>
</evidence>
<feature type="transmembrane region" description="Helical" evidence="6">
    <location>
        <begin position="12"/>
        <end position="30"/>
    </location>
</feature>
<comment type="similarity">
    <text evidence="2">Belongs to the unc-93 family.</text>
</comment>
<evidence type="ECO:0008006" key="9">
    <source>
        <dbReference type="Google" id="ProtNLM"/>
    </source>
</evidence>
<dbReference type="PANTHER" id="PTHR23294:SF18">
    <property type="entry name" value="UNC93-LIKE PROTEIN MFSD11"/>
    <property type="match status" value="1"/>
</dbReference>
<dbReference type="InterPro" id="IPR010291">
    <property type="entry name" value="Ion_channel_UNC-93"/>
</dbReference>
<keyword evidence="3 6" id="KW-0812">Transmembrane</keyword>
<feature type="non-terminal residue" evidence="7">
    <location>
        <position position="164"/>
    </location>
</feature>
<proteinExistence type="inferred from homology"/>
<gene>
    <name evidence="7" type="ORF">CGOC_LOCUS10614</name>
</gene>
<dbReference type="InterPro" id="IPR051617">
    <property type="entry name" value="UNC-93-like_regulator"/>
</dbReference>
<evidence type="ECO:0000256" key="3">
    <source>
        <dbReference type="ARBA" id="ARBA00022692"/>
    </source>
</evidence>
<dbReference type="AlphaFoldDB" id="A0A3P7MWK5"/>
<dbReference type="PANTHER" id="PTHR23294">
    <property type="entry name" value="ET TRANSLATION PRODUCT-RELATED"/>
    <property type="match status" value="1"/>
</dbReference>